<proteinExistence type="predicted"/>
<protein>
    <submittedName>
        <fullName evidence="1">Uncharacterized protein</fullName>
    </submittedName>
</protein>
<name>A0ABT6W064_9ACTN</name>
<accession>A0ABT6W064</accession>
<sequence length="405" mass="43364">MSTANTARAGGGYREAATRLVRVVSSAVPFGSIWYPADTGRFLRGLAPRRDVPVFTAAVEGLAPADLARLAPGMDRAEFLAFLGDAVEEDGGGTPFPSARHLPMTPAEARLRYPVLAETRPGDALPAHVRADLHAEIRHAAVLFATDDMLRANLGHTVGGIRHDMLDTWAATPTGCHAAPVVRAAEPHEEAPVDGVPTALLTLCAEEATRPAPEPLTAVERFLRLDLWGAPLGAMRRVGDVSRDLRSDHPSPEGAYRRLAEGLIGSLPDRTDAPARHSILTSLADEVDGLDGHPVTAASELPMSAWEARTRYPRIEELSHAVDHGDRPTAMANLTEEIDEGCYAGCRLGLAALVAEIAHMRTYFGSNDALRENLSGAFSWVRDLGVLDEAASVAEAHLTRRHPAE</sequence>
<comment type="caution">
    <text evidence="1">The sequence shown here is derived from an EMBL/GenBank/DDBJ whole genome shotgun (WGS) entry which is preliminary data.</text>
</comment>
<evidence type="ECO:0000313" key="2">
    <source>
        <dbReference type="Proteomes" id="UP001156398"/>
    </source>
</evidence>
<keyword evidence="2" id="KW-1185">Reference proteome</keyword>
<dbReference type="Proteomes" id="UP001156398">
    <property type="component" value="Unassembled WGS sequence"/>
</dbReference>
<gene>
    <name evidence="1" type="ORF">POF43_015640</name>
</gene>
<reference evidence="1 2" key="1">
    <citation type="submission" date="2023-05" db="EMBL/GenBank/DDBJ databases">
        <title>Streptantibioticus silvisoli sp. nov., acidotolerant actinomycetes 1 from pine litter.</title>
        <authorList>
            <person name="Swiecimska M."/>
            <person name="Golinska P."/>
            <person name="Sangal V."/>
            <person name="Wachnowicz B."/>
            <person name="Goodfellow M."/>
        </authorList>
    </citation>
    <scope>NUCLEOTIDE SEQUENCE [LARGE SCALE GENOMIC DNA]</scope>
    <source>
        <strain evidence="1 2">SL54</strain>
    </source>
</reference>
<dbReference type="RefSeq" id="WP_282704605.1">
    <property type="nucleotide sequence ID" value="NZ_JAAGKO020000020.1"/>
</dbReference>
<organism evidence="1 2">
    <name type="scientific">Streptantibioticus silvisoli</name>
    <dbReference type="NCBI Taxonomy" id="2705255"/>
    <lineage>
        <taxon>Bacteria</taxon>
        <taxon>Bacillati</taxon>
        <taxon>Actinomycetota</taxon>
        <taxon>Actinomycetes</taxon>
        <taxon>Kitasatosporales</taxon>
        <taxon>Streptomycetaceae</taxon>
        <taxon>Streptantibioticus</taxon>
    </lineage>
</organism>
<dbReference type="EMBL" id="JAAGKO020000020">
    <property type="protein sequence ID" value="MDI5964132.1"/>
    <property type="molecule type" value="Genomic_DNA"/>
</dbReference>
<evidence type="ECO:0000313" key="1">
    <source>
        <dbReference type="EMBL" id="MDI5964132.1"/>
    </source>
</evidence>